<dbReference type="AlphaFoldDB" id="A0A743FND8"/>
<reference evidence="2" key="1">
    <citation type="journal article" date="2018" name="Genome Biol.">
        <title>SKESA: strategic k-mer extension for scrupulous assemblies.</title>
        <authorList>
            <person name="Souvorov A."/>
            <person name="Agarwala R."/>
            <person name="Lipman D.J."/>
        </authorList>
    </citation>
    <scope>NUCLEOTIDE SEQUENCE</scope>
    <source>
        <strain evidence="2">MA.MC_05-0704</strain>
    </source>
</reference>
<feature type="transmembrane region" description="Helical" evidence="1">
    <location>
        <begin position="25"/>
        <end position="44"/>
    </location>
</feature>
<keyword evidence="1" id="KW-0472">Membrane</keyword>
<protein>
    <submittedName>
        <fullName evidence="2">Uncharacterized protein</fullName>
    </submittedName>
</protein>
<keyword evidence="1" id="KW-1133">Transmembrane helix</keyword>
<comment type="caution">
    <text evidence="2">The sequence shown here is derived from an EMBL/GenBank/DDBJ whole genome shotgun (WGS) entry which is preliminary data.</text>
</comment>
<reference evidence="2" key="2">
    <citation type="submission" date="2020-02" db="EMBL/GenBank/DDBJ databases">
        <authorList>
            <consortium name="NCBI Pathogen Detection Project"/>
        </authorList>
    </citation>
    <scope>NUCLEOTIDE SEQUENCE</scope>
    <source>
        <strain evidence="2">MA.MC_05-0704</strain>
    </source>
</reference>
<evidence type="ECO:0000256" key="1">
    <source>
        <dbReference type="SAM" id="Phobius"/>
    </source>
</evidence>
<gene>
    <name evidence="2" type="ORF">G8J61_003318</name>
</gene>
<accession>A0A743FND8</accession>
<dbReference type="EMBL" id="DAAUGG010000015">
    <property type="protein sequence ID" value="HAF1932772.1"/>
    <property type="molecule type" value="Genomic_DNA"/>
</dbReference>
<organism evidence="2">
    <name type="scientific">Salmonella enterica</name>
    <name type="common">Salmonella choleraesuis</name>
    <dbReference type="NCBI Taxonomy" id="28901"/>
    <lineage>
        <taxon>Bacteria</taxon>
        <taxon>Pseudomonadati</taxon>
        <taxon>Pseudomonadota</taxon>
        <taxon>Gammaproteobacteria</taxon>
        <taxon>Enterobacterales</taxon>
        <taxon>Enterobacteriaceae</taxon>
        <taxon>Salmonella</taxon>
    </lineage>
</organism>
<sequence>MKVQIISDEGKVSGEQPVGGVFLNGYRTTFVAIFLFVAADALFLERLHRRVFGEEYVRK</sequence>
<name>A0A743FND8_SALER</name>
<evidence type="ECO:0000313" key="2">
    <source>
        <dbReference type="EMBL" id="HAF1932772.1"/>
    </source>
</evidence>
<keyword evidence="1" id="KW-0812">Transmembrane</keyword>
<proteinExistence type="predicted"/>